<dbReference type="InterPro" id="IPR023772">
    <property type="entry name" value="DNA-bd_HTH_TetR-type_CS"/>
</dbReference>
<evidence type="ECO:0000313" key="5">
    <source>
        <dbReference type="Proteomes" id="UP000250744"/>
    </source>
</evidence>
<dbReference type="SUPFAM" id="SSF48498">
    <property type="entry name" value="Tetracyclin repressor-like, C-terminal domain"/>
    <property type="match status" value="1"/>
</dbReference>
<dbReference type="GO" id="GO:0000976">
    <property type="term" value="F:transcription cis-regulatory region binding"/>
    <property type="evidence" value="ECO:0007669"/>
    <property type="project" value="TreeGrafter"/>
</dbReference>
<dbReference type="Proteomes" id="UP000250744">
    <property type="component" value="Unassembled WGS sequence"/>
</dbReference>
<proteinExistence type="predicted"/>
<evidence type="ECO:0000256" key="2">
    <source>
        <dbReference type="PROSITE-ProRule" id="PRU00335"/>
    </source>
</evidence>
<evidence type="ECO:0000313" key="4">
    <source>
        <dbReference type="EMBL" id="RAU17276.1"/>
    </source>
</evidence>
<dbReference type="PANTHER" id="PTHR30055">
    <property type="entry name" value="HTH-TYPE TRANSCRIPTIONAL REGULATOR RUTR"/>
    <property type="match status" value="1"/>
</dbReference>
<dbReference type="PANTHER" id="PTHR30055:SF235">
    <property type="entry name" value="TRANSCRIPTIONAL REGULATORY PROTEIN"/>
    <property type="match status" value="1"/>
</dbReference>
<accession>A0A364NJM9</accession>
<dbReference type="InterPro" id="IPR041586">
    <property type="entry name" value="PsrA_TetR_C"/>
</dbReference>
<feature type="DNA-binding region" description="H-T-H motif" evidence="2">
    <location>
        <begin position="28"/>
        <end position="47"/>
    </location>
</feature>
<gene>
    <name evidence="4" type="ORF">DN062_14020</name>
</gene>
<dbReference type="PROSITE" id="PS01081">
    <property type="entry name" value="HTH_TETR_1"/>
    <property type="match status" value="1"/>
</dbReference>
<protein>
    <submittedName>
        <fullName evidence="4">TetR/AcrR family transcriptional regulator</fullName>
    </submittedName>
</protein>
<name>A0A364NJM9_9GAMM</name>
<dbReference type="PROSITE" id="PS50977">
    <property type="entry name" value="HTH_TETR_2"/>
    <property type="match status" value="1"/>
</dbReference>
<dbReference type="Pfam" id="PF17939">
    <property type="entry name" value="TetR_C_30"/>
    <property type="match status" value="1"/>
</dbReference>
<dbReference type="InterPro" id="IPR050109">
    <property type="entry name" value="HTH-type_TetR-like_transc_reg"/>
</dbReference>
<dbReference type="InterPro" id="IPR009057">
    <property type="entry name" value="Homeodomain-like_sf"/>
</dbReference>
<comment type="caution">
    <text evidence="4">The sequence shown here is derived from an EMBL/GenBank/DDBJ whole genome shotgun (WGS) entry which is preliminary data.</text>
</comment>
<sequence>MKRRSDTALKIILAAEALFAEQGFTETTMRQITAAADVNLAAVNYHFRSKQGLVNAVCERLMEPLCQEIESALDDRLASSNRIDLGDLIEILMRALLNISQINTHSLAVFMRMLELAYMKNQEELREFFKMEYSHRLDAFLRYLRMDSAPMEDSEFFWRLHFMLGSVVFTLSNYHMLLTLEKESLKNNAEIERVLHRLVPVLTAGMQARPETELFSRI</sequence>
<dbReference type="EMBL" id="QKRX01000011">
    <property type="protein sequence ID" value="RAU17276.1"/>
    <property type="molecule type" value="Genomic_DNA"/>
</dbReference>
<dbReference type="InterPro" id="IPR001647">
    <property type="entry name" value="HTH_TetR"/>
</dbReference>
<dbReference type="Pfam" id="PF00440">
    <property type="entry name" value="TetR_N"/>
    <property type="match status" value="1"/>
</dbReference>
<dbReference type="OrthoDB" id="2356263at2"/>
<evidence type="ECO:0000256" key="1">
    <source>
        <dbReference type="ARBA" id="ARBA00023125"/>
    </source>
</evidence>
<evidence type="ECO:0000259" key="3">
    <source>
        <dbReference type="PROSITE" id="PS50977"/>
    </source>
</evidence>
<organism evidence="4 5">
    <name type="scientific">Nitrincola tibetensis</name>
    <dbReference type="NCBI Taxonomy" id="2219697"/>
    <lineage>
        <taxon>Bacteria</taxon>
        <taxon>Pseudomonadati</taxon>
        <taxon>Pseudomonadota</taxon>
        <taxon>Gammaproteobacteria</taxon>
        <taxon>Oceanospirillales</taxon>
        <taxon>Oceanospirillaceae</taxon>
        <taxon>Nitrincola</taxon>
    </lineage>
</organism>
<dbReference type="PRINTS" id="PR00455">
    <property type="entry name" value="HTHTETR"/>
</dbReference>
<dbReference type="RefSeq" id="WP_112159931.1">
    <property type="nucleotide sequence ID" value="NZ_QKRX01000011.1"/>
</dbReference>
<keyword evidence="5" id="KW-1185">Reference proteome</keyword>
<dbReference type="Gene3D" id="1.10.357.10">
    <property type="entry name" value="Tetracycline Repressor, domain 2"/>
    <property type="match status" value="1"/>
</dbReference>
<feature type="domain" description="HTH tetR-type" evidence="3">
    <location>
        <begin position="5"/>
        <end position="65"/>
    </location>
</feature>
<dbReference type="InterPro" id="IPR036271">
    <property type="entry name" value="Tet_transcr_reg_TetR-rel_C_sf"/>
</dbReference>
<dbReference type="GO" id="GO:0003700">
    <property type="term" value="F:DNA-binding transcription factor activity"/>
    <property type="evidence" value="ECO:0007669"/>
    <property type="project" value="TreeGrafter"/>
</dbReference>
<dbReference type="SUPFAM" id="SSF46689">
    <property type="entry name" value="Homeodomain-like"/>
    <property type="match status" value="1"/>
</dbReference>
<dbReference type="AlphaFoldDB" id="A0A364NJM9"/>
<keyword evidence="1 2" id="KW-0238">DNA-binding</keyword>
<reference evidence="4 5" key="1">
    <citation type="submission" date="2018-06" db="EMBL/GenBank/DDBJ databases">
        <title>Nitrincola tibetense sp. nov., isolated from Lake XuguoCo on Tibetan Plateau.</title>
        <authorList>
            <person name="Xing P."/>
        </authorList>
    </citation>
    <scope>NUCLEOTIDE SEQUENCE [LARGE SCALE GENOMIC DNA]</scope>
    <source>
        <strain evidence="5">xg18</strain>
    </source>
</reference>